<evidence type="ECO:0000313" key="1">
    <source>
        <dbReference type="EMBL" id="EON34316.1"/>
    </source>
</evidence>
<proteinExistence type="predicted"/>
<evidence type="ECO:0000313" key="2">
    <source>
        <dbReference type="Proteomes" id="UP000013569"/>
    </source>
</evidence>
<protein>
    <submittedName>
        <fullName evidence="1">Uncharacterized protein</fullName>
    </submittedName>
</protein>
<dbReference type="Proteomes" id="UP000013569">
    <property type="component" value="Unassembled WGS sequence"/>
</dbReference>
<sequence>MRMVPSECSVRDPLGEIFWCDVWCCRCSNFDQVFDALMFEFVARRTDKVSRHIEQMFEVRVALR</sequence>
<organism evidence="1 2">
    <name type="scientific">Gordonia terrae C-6</name>
    <dbReference type="NCBI Taxonomy" id="1316928"/>
    <lineage>
        <taxon>Bacteria</taxon>
        <taxon>Bacillati</taxon>
        <taxon>Actinomycetota</taxon>
        <taxon>Actinomycetes</taxon>
        <taxon>Mycobacteriales</taxon>
        <taxon>Gordoniaceae</taxon>
        <taxon>Gordonia</taxon>
    </lineage>
</organism>
<name>R7YE74_9ACTN</name>
<dbReference type="EMBL" id="AQPW01000002">
    <property type="protein sequence ID" value="EON34316.1"/>
    <property type="molecule type" value="Genomic_DNA"/>
</dbReference>
<reference evidence="1 2" key="1">
    <citation type="journal article" date="2013" name="Genome Announc.">
        <title>Draft Genome Sequence of a Benzothiophene-Desulfurizing Bacterium, Gordona terrae Strain C-6.</title>
        <authorList>
            <person name="Wang W."/>
            <person name="Ma T."/>
            <person name="Ren Y."/>
            <person name="Li G."/>
        </authorList>
    </citation>
    <scope>NUCLEOTIDE SEQUENCE [LARGE SCALE GENOMIC DNA]</scope>
    <source>
        <strain evidence="1 2">C-6</strain>
    </source>
</reference>
<dbReference type="AlphaFoldDB" id="R7YE74"/>
<accession>R7YE74</accession>
<gene>
    <name evidence="1" type="ORF">GTC6_01875</name>
</gene>
<comment type="caution">
    <text evidence="1">The sequence shown here is derived from an EMBL/GenBank/DDBJ whole genome shotgun (WGS) entry which is preliminary data.</text>
</comment>